<dbReference type="Proteomes" id="UP001162483">
    <property type="component" value="Unassembled WGS sequence"/>
</dbReference>
<keyword evidence="2 4" id="KW-0802">TPR repeat</keyword>
<dbReference type="Pfam" id="PF13181">
    <property type="entry name" value="TPR_8"/>
    <property type="match status" value="1"/>
</dbReference>
<accession>A0ABN9B6S3</accession>
<dbReference type="Gene3D" id="1.25.40.10">
    <property type="entry name" value="Tetratricopeptide repeat domain"/>
    <property type="match status" value="4"/>
</dbReference>
<dbReference type="PROSITE" id="PS50293">
    <property type="entry name" value="TPR_REGION"/>
    <property type="match status" value="1"/>
</dbReference>
<evidence type="ECO:0000313" key="5">
    <source>
        <dbReference type="EMBL" id="CAI9543248.1"/>
    </source>
</evidence>
<name>A0ABN9B6S3_9NEOB</name>
<comment type="caution">
    <text evidence="5">The sequence shown here is derived from an EMBL/GenBank/DDBJ whole genome shotgun (WGS) entry which is preliminary data.</text>
</comment>
<evidence type="ECO:0000256" key="4">
    <source>
        <dbReference type="PROSITE-ProRule" id="PRU00339"/>
    </source>
</evidence>
<evidence type="ECO:0000256" key="1">
    <source>
        <dbReference type="ARBA" id="ARBA00022737"/>
    </source>
</evidence>
<dbReference type="SMART" id="SM00028">
    <property type="entry name" value="TPR"/>
    <property type="match status" value="6"/>
</dbReference>
<keyword evidence="1" id="KW-0677">Repeat</keyword>
<dbReference type="InterPro" id="IPR013105">
    <property type="entry name" value="TPR_2"/>
</dbReference>
<protein>
    <recommendedName>
        <fullName evidence="7">Interferon-induced protein with tetratricopeptide repeats 5</fullName>
    </recommendedName>
</protein>
<gene>
    <name evidence="5" type="ORF">SPARVUS_LOCUS2247266</name>
</gene>
<keyword evidence="6" id="KW-1185">Reference proteome</keyword>
<sequence>MLKTVPMEKSKKFLVTFGNYAWIYFYMNQYEKAQMYIEKVNQIYDELKQLPNDTNKIAEVYGEQGWSMLKFNAKYYEKAKECFEKALELNPEDPEWCSGHAIAVYRLEGLNSKKCEASECKSLQALQHAVEVNPKDAVLKALLALKLQELKRDKEGRTYIEEALQQAPNLPYLLRYVAKFYRKAGLLDEALRVLKESVDLMPTSGFLHHQIGLCYRQKMINLKKLEKENYQLRYVHQEEVDEFVNKAIFHFEKVLEHKKTFVFAYTDLANMYCEVKAYQKADDTFKQVLQFTNLTNEEKQQVHQAYARFQEYHRKSESEAIKHYKECFQISDPSLPRDLSEKALKRLAERKIKIYPPQVSGFELLGFVYKNSGNIKDAIECYEKALKLDPGNDEYLSELCDLKLKI</sequence>
<evidence type="ECO:0000256" key="2">
    <source>
        <dbReference type="ARBA" id="ARBA00022803"/>
    </source>
</evidence>
<dbReference type="PROSITE" id="PS50005">
    <property type="entry name" value="TPR"/>
    <property type="match status" value="3"/>
</dbReference>
<comment type="similarity">
    <text evidence="3">Belongs to the IFIT family.</text>
</comment>
<evidence type="ECO:0000256" key="3">
    <source>
        <dbReference type="ARBA" id="ARBA00038336"/>
    </source>
</evidence>
<dbReference type="EMBL" id="CATNWA010002574">
    <property type="protein sequence ID" value="CAI9543248.1"/>
    <property type="molecule type" value="Genomic_DNA"/>
</dbReference>
<feature type="repeat" description="TPR" evidence="4">
    <location>
        <begin position="60"/>
        <end position="93"/>
    </location>
</feature>
<dbReference type="SUPFAM" id="SSF48452">
    <property type="entry name" value="TPR-like"/>
    <property type="match status" value="1"/>
</dbReference>
<evidence type="ECO:0000313" key="6">
    <source>
        <dbReference type="Proteomes" id="UP001162483"/>
    </source>
</evidence>
<dbReference type="PANTHER" id="PTHR10271:SF35">
    <property type="entry name" value="INTERFERON INDUCED PROTEIN WITH TETRATRICOPEPTIDE REPEATS 5"/>
    <property type="match status" value="1"/>
</dbReference>
<feature type="repeat" description="TPR" evidence="4">
    <location>
        <begin position="171"/>
        <end position="204"/>
    </location>
</feature>
<dbReference type="Pfam" id="PF00515">
    <property type="entry name" value="TPR_1"/>
    <property type="match status" value="1"/>
</dbReference>
<dbReference type="InterPro" id="IPR011990">
    <property type="entry name" value="TPR-like_helical_dom_sf"/>
</dbReference>
<evidence type="ECO:0008006" key="7">
    <source>
        <dbReference type="Google" id="ProtNLM"/>
    </source>
</evidence>
<organism evidence="5 6">
    <name type="scientific">Staurois parvus</name>
    <dbReference type="NCBI Taxonomy" id="386267"/>
    <lineage>
        <taxon>Eukaryota</taxon>
        <taxon>Metazoa</taxon>
        <taxon>Chordata</taxon>
        <taxon>Craniata</taxon>
        <taxon>Vertebrata</taxon>
        <taxon>Euteleostomi</taxon>
        <taxon>Amphibia</taxon>
        <taxon>Batrachia</taxon>
        <taxon>Anura</taxon>
        <taxon>Neobatrachia</taxon>
        <taxon>Ranoidea</taxon>
        <taxon>Ranidae</taxon>
        <taxon>Staurois</taxon>
    </lineage>
</organism>
<dbReference type="Pfam" id="PF07719">
    <property type="entry name" value="TPR_2"/>
    <property type="match status" value="1"/>
</dbReference>
<feature type="repeat" description="TPR" evidence="4">
    <location>
        <begin position="359"/>
        <end position="392"/>
    </location>
</feature>
<dbReference type="PANTHER" id="PTHR10271">
    <property type="entry name" value="INTERFERON-INDUCED PROTEIN WITH TETRATRICOPEPTIDE REPEATS"/>
    <property type="match status" value="1"/>
</dbReference>
<dbReference type="InterPro" id="IPR019734">
    <property type="entry name" value="TPR_rpt"/>
</dbReference>
<proteinExistence type="inferred from homology"/>
<reference evidence="5" key="1">
    <citation type="submission" date="2023-05" db="EMBL/GenBank/DDBJ databases">
        <authorList>
            <person name="Stuckert A."/>
        </authorList>
    </citation>
    <scope>NUCLEOTIDE SEQUENCE</scope>
</reference>